<accession>A0AAE0FUH5</accession>
<dbReference type="PANTHER" id="PTHR10938:SF0">
    <property type="entry name" value="TRANSLATION INITIATION FACTOR IF-3, MITOCHONDRIAL"/>
    <property type="match status" value="1"/>
</dbReference>
<dbReference type="PANTHER" id="PTHR10938">
    <property type="entry name" value="TRANSLATION INITIATION FACTOR IF-3"/>
    <property type="match status" value="1"/>
</dbReference>
<dbReference type="Proteomes" id="UP001190700">
    <property type="component" value="Unassembled WGS sequence"/>
</dbReference>
<dbReference type="SUPFAM" id="SSF54364">
    <property type="entry name" value="Translation initiation factor IF3, N-terminal domain"/>
    <property type="match status" value="1"/>
</dbReference>
<keyword evidence="2" id="KW-0396">Initiation factor</keyword>
<dbReference type="InterPro" id="IPR036788">
    <property type="entry name" value="T_IF-3_C_sf"/>
</dbReference>
<dbReference type="GO" id="GO:0003743">
    <property type="term" value="F:translation initiation factor activity"/>
    <property type="evidence" value="ECO:0007669"/>
    <property type="project" value="UniProtKB-KW"/>
</dbReference>
<evidence type="ECO:0008006" key="8">
    <source>
        <dbReference type="Google" id="ProtNLM"/>
    </source>
</evidence>
<reference evidence="6 7" key="1">
    <citation type="journal article" date="2015" name="Genome Biol. Evol.">
        <title>Comparative Genomics of a Bacterivorous Green Alga Reveals Evolutionary Causalities and Consequences of Phago-Mixotrophic Mode of Nutrition.</title>
        <authorList>
            <person name="Burns J.A."/>
            <person name="Paasch A."/>
            <person name="Narechania A."/>
            <person name="Kim E."/>
        </authorList>
    </citation>
    <scope>NUCLEOTIDE SEQUENCE [LARGE SCALE GENOMIC DNA]</scope>
    <source>
        <strain evidence="6 7">PLY_AMNH</strain>
    </source>
</reference>
<organism evidence="6 7">
    <name type="scientific">Cymbomonas tetramitiformis</name>
    <dbReference type="NCBI Taxonomy" id="36881"/>
    <lineage>
        <taxon>Eukaryota</taxon>
        <taxon>Viridiplantae</taxon>
        <taxon>Chlorophyta</taxon>
        <taxon>Pyramimonadophyceae</taxon>
        <taxon>Pyramimonadales</taxon>
        <taxon>Pyramimonadaceae</taxon>
        <taxon>Cymbomonas</taxon>
    </lineage>
</organism>
<proteinExistence type="inferred from homology"/>
<dbReference type="Pfam" id="PF05198">
    <property type="entry name" value="IF3_N"/>
    <property type="match status" value="1"/>
</dbReference>
<feature type="domain" description="Translation initiation factor 3 C-terminal" evidence="4">
    <location>
        <begin position="146"/>
        <end position="219"/>
    </location>
</feature>
<comment type="caution">
    <text evidence="6">The sequence shown here is derived from an EMBL/GenBank/DDBJ whole genome shotgun (WGS) entry which is preliminary data.</text>
</comment>
<feature type="domain" description="Translation initiation factor 3 N-terminal" evidence="5">
    <location>
        <begin position="70"/>
        <end position="134"/>
    </location>
</feature>
<name>A0AAE0FUH5_9CHLO</name>
<evidence type="ECO:0000313" key="6">
    <source>
        <dbReference type="EMBL" id="KAK3266139.1"/>
    </source>
</evidence>
<dbReference type="NCBIfam" id="TIGR00168">
    <property type="entry name" value="infC"/>
    <property type="match status" value="1"/>
</dbReference>
<dbReference type="GO" id="GO:0043022">
    <property type="term" value="F:ribosome binding"/>
    <property type="evidence" value="ECO:0007669"/>
    <property type="project" value="TreeGrafter"/>
</dbReference>
<dbReference type="InterPro" id="IPR001288">
    <property type="entry name" value="Translation_initiation_fac_3"/>
</dbReference>
<evidence type="ECO:0000256" key="3">
    <source>
        <dbReference type="ARBA" id="ARBA00022917"/>
    </source>
</evidence>
<protein>
    <recommendedName>
        <fullName evidence="8">Translation initiation factor IF-3</fullName>
    </recommendedName>
</protein>
<dbReference type="SUPFAM" id="SSF55200">
    <property type="entry name" value="Translation initiation factor IF3, C-terminal domain"/>
    <property type="match status" value="1"/>
</dbReference>
<evidence type="ECO:0000256" key="2">
    <source>
        <dbReference type="ARBA" id="ARBA00022540"/>
    </source>
</evidence>
<dbReference type="InterPro" id="IPR036787">
    <property type="entry name" value="T_IF-3_N_sf"/>
</dbReference>
<dbReference type="GO" id="GO:0032790">
    <property type="term" value="P:ribosome disassembly"/>
    <property type="evidence" value="ECO:0007669"/>
    <property type="project" value="TreeGrafter"/>
</dbReference>
<evidence type="ECO:0000256" key="1">
    <source>
        <dbReference type="ARBA" id="ARBA00005439"/>
    </source>
</evidence>
<dbReference type="InterPro" id="IPR019814">
    <property type="entry name" value="Translation_initiation_fac_3_N"/>
</dbReference>
<dbReference type="EMBL" id="LGRX02013415">
    <property type="protein sequence ID" value="KAK3266139.1"/>
    <property type="molecule type" value="Genomic_DNA"/>
</dbReference>
<dbReference type="Pfam" id="PF00707">
    <property type="entry name" value="IF3_C"/>
    <property type="match status" value="1"/>
</dbReference>
<evidence type="ECO:0000313" key="7">
    <source>
        <dbReference type="Proteomes" id="UP001190700"/>
    </source>
</evidence>
<dbReference type="Gene3D" id="3.10.20.80">
    <property type="entry name" value="Translation initiation factor 3 (IF-3), N-terminal domain"/>
    <property type="match status" value="1"/>
</dbReference>
<dbReference type="Gene3D" id="3.30.110.10">
    <property type="entry name" value="Translation initiation factor 3 (IF-3), C-terminal domain"/>
    <property type="match status" value="1"/>
</dbReference>
<evidence type="ECO:0000259" key="4">
    <source>
        <dbReference type="Pfam" id="PF00707"/>
    </source>
</evidence>
<evidence type="ECO:0000259" key="5">
    <source>
        <dbReference type="Pfam" id="PF05198"/>
    </source>
</evidence>
<dbReference type="InterPro" id="IPR019815">
    <property type="entry name" value="Translation_initiation_fac_3_C"/>
</dbReference>
<comment type="similarity">
    <text evidence="1">Belongs to the IF-3 family.</text>
</comment>
<gene>
    <name evidence="6" type="ORF">CYMTET_25219</name>
</gene>
<keyword evidence="3" id="KW-0648">Protein biosynthesis</keyword>
<sequence length="234" mass="25784">MARRSVFALAAVSRCIKPLPTISLVSKLPYGLASGECLETLRSPSTKLNFRTFASDSAVPEPTEVRLKSNDEITASQVRIVRPEGGHEVLSLAKALREAENLELDLVEVDPNADPPVCRLMDYAKARYDKRRRRQGKKAASKRSQVVKEVRLGVRISEHDLTTKLNTVKKFLEKGMRVKVVVTGKMSANGMEGQLLLEGSTALLADHAKMEKEAIVEGSGRVTITYSPIVKKTK</sequence>
<dbReference type="AlphaFoldDB" id="A0AAE0FUH5"/>
<keyword evidence="7" id="KW-1185">Reference proteome</keyword>
<dbReference type="GO" id="GO:0005737">
    <property type="term" value="C:cytoplasm"/>
    <property type="evidence" value="ECO:0007669"/>
    <property type="project" value="UniProtKB-ARBA"/>
</dbReference>